<feature type="region of interest" description="Disordered" evidence="1">
    <location>
        <begin position="41"/>
        <end position="123"/>
    </location>
</feature>
<sequence length="123" mass="13187">MMFTTIKSVSIQAKPLRSYIFIVSQNLAGRISPIIGNVRSHQASAGAGSGPTITNQAKPTNTEKIQHSQEPTTKGRDVMSHTFGDEYSTRSDEQGFGGAFSGNESLSRTEQDKIVNANAPGMI</sequence>
<comment type="caution">
    <text evidence="2">The sequence shown here is derived from an EMBL/GenBank/DDBJ whole genome shotgun (WGS) entry which is preliminary data.</text>
</comment>
<proteinExistence type="predicted"/>
<accession>A0AA38U736</accession>
<dbReference type="Proteomes" id="UP001172457">
    <property type="component" value="Chromosome 1"/>
</dbReference>
<reference evidence="2" key="1">
    <citation type="submission" date="2023-03" db="EMBL/GenBank/DDBJ databases">
        <title>Chromosome-scale reference genome and RAD-based genetic map of yellow starthistle (Centaurea solstitialis) reveal putative structural variation and QTLs associated with invader traits.</title>
        <authorList>
            <person name="Reatini B."/>
            <person name="Cang F.A."/>
            <person name="Jiang Q."/>
            <person name="Mckibben M.T.W."/>
            <person name="Barker M.S."/>
            <person name="Rieseberg L.H."/>
            <person name="Dlugosch K.M."/>
        </authorList>
    </citation>
    <scope>NUCLEOTIDE SEQUENCE</scope>
    <source>
        <strain evidence="2">CAN-66</strain>
        <tissue evidence="2">Leaf</tissue>
    </source>
</reference>
<evidence type="ECO:0000256" key="1">
    <source>
        <dbReference type="SAM" id="MobiDB-lite"/>
    </source>
</evidence>
<dbReference type="EMBL" id="JARYMX010000001">
    <property type="protein sequence ID" value="KAJ9564327.1"/>
    <property type="molecule type" value="Genomic_DNA"/>
</dbReference>
<organism evidence="2 3">
    <name type="scientific">Centaurea solstitialis</name>
    <name type="common">yellow star-thistle</name>
    <dbReference type="NCBI Taxonomy" id="347529"/>
    <lineage>
        <taxon>Eukaryota</taxon>
        <taxon>Viridiplantae</taxon>
        <taxon>Streptophyta</taxon>
        <taxon>Embryophyta</taxon>
        <taxon>Tracheophyta</taxon>
        <taxon>Spermatophyta</taxon>
        <taxon>Magnoliopsida</taxon>
        <taxon>eudicotyledons</taxon>
        <taxon>Gunneridae</taxon>
        <taxon>Pentapetalae</taxon>
        <taxon>asterids</taxon>
        <taxon>campanulids</taxon>
        <taxon>Asterales</taxon>
        <taxon>Asteraceae</taxon>
        <taxon>Carduoideae</taxon>
        <taxon>Cardueae</taxon>
        <taxon>Centaureinae</taxon>
        <taxon>Centaurea</taxon>
    </lineage>
</organism>
<evidence type="ECO:0000313" key="3">
    <source>
        <dbReference type="Proteomes" id="UP001172457"/>
    </source>
</evidence>
<feature type="compositionally biased region" description="Polar residues" evidence="1">
    <location>
        <begin position="51"/>
        <end position="72"/>
    </location>
</feature>
<evidence type="ECO:0000313" key="2">
    <source>
        <dbReference type="EMBL" id="KAJ9564327.1"/>
    </source>
</evidence>
<feature type="compositionally biased region" description="Basic and acidic residues" evidence="1">
    <location>
        <begin position="73"/>
        <end position="93"/>
    </location>
</feature>
<keyword evidence="3" id="KW-1185">Reference proteome</keyword>
<protein>
    <submittedName>
        <fullName evidence="2">Uncharacterized protein</fullName>
    </submittedName>
</protein>
<dbReference type="AlphaFoldDB" id="A0AA38U736"/>
<dbReference type="PANTHER" id="PTHR36410:SF4">
    <property type="entry name" value="DEHYDRIN"/>
    <property type="match status" value="1"/>
</dbReference>
<name>A0AA38U736_9ASTR</name>
<dbReference type="PANTHER" id="PTHR36410">
    <property type="entry name" value="EXPRESSED PROTEIN"/>
    <property type="match status" value="1"/>
</dbReference>
<gene>
    <name evidence="2" type="ORF">OSB04_000293</name>
</gene>